<evidence type="ECO:0000313" key="2">
    <source>
        <dbReference type="Proteomes" id="UP001165740"/>
    </source>
</evidence>
<dbReference type="KEGG" id="bgt:106076915"/>
<evidence type="ECO:0000313" key="3">
    <source>
        <dbReference type="RefSeq" id="XP_013093176.2"/>
    </source>
</evidence>
<dbReference type="OMA" id="NGHAYYL"/>
<dbReference type="InterPro" id="IPR016187">
    <property type="entry name" value="CTDL_fold"/>
</dbReference>
<name>A0A9U8ELU7_BIOGL</name>
<gene>
    <name evidence="3" type="primary">LOC106076915</name>
</gene>
<dbReference type="CDD" id="cd00037">
    <property type="entry name" value="CLECT"/>
    <property type="match status" value="1"/>
</dbReference>
<dbReference type="AlphaFoldDB" id="A0A9U8ELU7"/>
<feature type="domain" description="C-type lectin" evidence="1">
    <location>
        <begin position="212"/>
        <end position="320"/>
    </location>
</feature>
<evidence type="ECO:0000259" key="1">
    <source>
        <dbReference type="PROSITE" id="PS50041"/>
    </source>
</evidence>
<reference evidence="3" key="1">
    <citation type="submission" date="2025-08" db="UniProtKB">
        <authorList>
            <consortium name="RefSeq"/>
        </authorList>
    </citation>
    <scope>IDENTIFICATION</scope>
</reference>
<dbReference type="OrthoDB" id="6049188at2759"/>
<organism evidence="2 3">
    <name type="scientific">Biomphalaria glabrata</name>
    <name type="common">Bloodfluke planorb</name>
    <name type="synonym">Freshwater snail</name>
    <dbReference type="NCBI Taxonomy" id="6526"/>
    <lineage>
        <taxon>Eukaryota</taxon>
        <taxon>Metazoa</taxon>
        <taxon>Spiralia</taxon>
        <taxon>Lophotrochozoa</taxon>
        <taxon>Mollusca</taxon>
        <taxon>Gastropoda</taxon>
        <taxon>Heterobranchia</taxon>
        <taxon>Euthyneura</taxon>
        <taxon>Panpulmonata</taxon>
        <taxon>Hygrophila</taxon>
        <taxon>Lymnaeoidea</taxon>
        <taxon>Planorbidae</taxon>
        <taxon>Biomphalaria</taxon>
    </lineage>
</organism>
<dbReference type="InterPro" id="IPR016186">
    <property type="entry name" value="C-type_lectin-like/link_sf"/>
</dbReference>
<dbReference type="RefSeq" id="XP_013093176.2">
    <property type="nucleotide sequence ID" value="XM_013237722.2"/>
</dbReference>
<sequence>MKILKCVWYLSFQMLLTKSNSDPLFTENEKLLDTNLTFKIDPPSLIPGVQVEVNLLCTFRRYEFPDMASVFSMIIAHSSNPTLPVYNYIASVNQVEGHAHNISHDVRIISGSVDNNGESSLHVRFNYPEINLTGAYMCEVYGFDQIGKPMTKYNSQILFTNNITDVYSLVRQHQHLVSSLQACIQNQTELVITLLSIRFPVLLSNFYPPVINNGHAYYLTKNLTYFEYFAAQRVCEEFGGYLVELDDHSEFIFVRDFISPFHFSEAIWTGATDRGHNNTWLNPHSSTIPTFDWAPGEPKQTSHCQCFHKIYIGLLGECFCTAHNYNFAYLCEVPLHIY</sequence>
<dbReference type="Pfam" id="PF00059">
    <property type="entry name" value="Lectin_C"/>
    <property type="match status" value="1"/>
</dbReference>
<protein>
    <submittedName>
        <fullName evidence="3">Uncharacterized protein LOC106076915</fullName>
    </submittedName>
</protein>
<dbReference type="InterPro" id="IPR001304">
    <property type="entry name" value="C-type_lectin-like"/>
</dbReference>
<dbReference type="Proteomes" id="UP001165740">
    <property type="component" value="Chromosome 13"/>
</dbReference>
<dbReference type="GeneID" id="106076915"/>
<keyword evidence="2" id="KW-1185">Reference proteome</keyword>
<dbReference type="Gene3D" id="3.10.100.10">
    <property type="entry name" value="Mannose-Binding Protein A, subunit A"/>
    <property type="match status" value="1"/>
</dbReference>
<dbReference type="SUPFAM" id="SSF56436">
    <property type="entry name" value="C-type lectin-like"/>
    <property type="match status" value="1"/>
</dbReference>
<accession>A0A9U8ELU7</accession>
<proteinExistence type="predicted"/>
<dbReference type="PROSITE" id="PS50041">
    <property type="entry name" value="C_TYPE_LECTIN_2"/>
    <property type="match status" value="1"/>
</dbReference>